<feature type="domain" description="Homeobox" evidence="8">
    <location>
        <begin position="164"/>
        <end position="224"/>
    </location>
</feature>
<dbReference type="EMBL" id="UXUI01008044">
    <property type="protein sequence ID" value="VDD90319.1"/>
    <property type="molecule type" value="Genomic_DNA"/>
</dbReference>
<dbReference type="SUPFAM" id="SSF46689">
    <property type="entry name" value="Homeodomain-like"/>
    <property type="match status" value="1"/>
</dbReference>
<organism evidence="11">
    <name type="scientific">Enterobius vermicularis</name>
    <name type="common">Human pinworm</name>
    <dbReference type="NCBI Taxonomy" id="51028"/>
    <lineage>
        <taxon>Eukaryota</taxon>
        <taxon>Metazoa</taxon>
        <taxon>Ecdysozoa</taxon>
        <taxon>Nematoda</taxon>
        <taxon>Chromadorea</taxon>
        <taxon>Rhabditida</taxon>
        <taxon>Spirurina</taxon>
        <taxon>Oxyuridomorpha</taxon>
        <taxon>Oxyuroidea</taxon>
        <taxon>Oxyuridae</taxon>
        <taxon>Enterobius</taxon>
    </lineage>
</organism>
<evidence type="ECO:0000256" key="5">
    <source>
        <dbReference type="PROSITE-ProRule" id="PRU00108"/>
    </source>
</evidence>
<protein>
    <submittedName>
        <fullName evidence="11">Homeobox domain-containing protein</fullName>
    </submittedName>
</protein>
<dbReference type="OrthoDB" id="6159439at2759"/>
<evidence type="ECO:0000313" key="10">
    <source>
        <dbReference type="Proteomes" id="UP000274131"/>
    </source>
</evidence>
<evidence type="ECO:0000256" key="3">
    <source>
        <dbReference type="ARBA" id="ARBA00023155"/>
    </source>
</evidence>
<evidence type="ECO:0000256" key="1">
    <source>
        <dbReference type="ARBA" id="ARBA00004123"/>
    </source>
</evidence>
<evidence type="ECO:0000313" key="11">
    <source>
        <dbReference type="WBParaSite" id="EVEC_0000543401-mRNA-1"/>
    </source>
</evidence>
<dbReference type="PROSITE" id="PS50071">
    <property type="entry name" value="HOMEOBOX_2"/>
    <property type="match status" value="1"/>
</dbReference>
<sequence length="274" mass="29704">MMDYGGYFTAQSGDRNDVTHGVNPFSLNPGLSFGTSSNPGNGISCGNHVQQQQLYGQYANTYGPLAGSARSLGNGHHAIIPSTMNATTSSSGTIGTNNSQVYRPTGSLQAFFQSGLPYKLYQNQATLLPGTNAVRSTSASLMAGIPGPSLVGAICGSGNPSERRKQRRIRTTFTTGQLKELERAFLETHYPDIYTREDIAMRIDLTEARVQVWFQNRRAKYRKHEKQRRIKEGSASDVDLRTDNNHPKSDSDTGSPSTGNHAIQNNGLSLTGIS</sequence>
<dbReference type="FunFam" id="1.10.10.60:FF:000291">
    <property type="entry name" value="ALX homeobox protein 1"/>
    <property type="match status" value="1"/>
</dbReference>
<evidence type="ECO:0000313" key="9">
    <source>
        <dbReference type="EMBL" id="VDD90319.1"/>
    </source>
</evidence>
<dbReference type="Gene3D" id="1.10.10.60">
    <property type="entry name" value="Homeodomain-like"/>
    <property type="match status" value="1"/>
</dbReference>
<dbReference type="InterPro" id="IPR009057">
    <property type="entry name" value="Homeodomain-like_sf"/>
</dbReference>
<dbReference type="AlphaFoldDB" id="A0A0N4V5E3"/>
<proteinExistence type="predicted"/>
<dbReference type="WBParaSite" id="EVEC_0000543401-mRNA-1">
    <property type="protein sequence ID" value="EVEC_0000543401-mRNA-1"/>
    <property type="gene ID" value="EVEC_0000543401"/>
</dbReference>
<dbReference type="InterPro" id="IPR050649">
    <property type="entry name" value="Paired_Homeobox_TFs"/>
</dbReference>
<evidence type="ECO:0000256" key="4">
    <source>
        <dbReference type="ARBA" id="ARBA00023242"/>
    </source>
</evidence>
<feature type="region of interest" description="Disordered" evidence="7">
    <location>
        <begin position="221"/>
        <end position="274"/>
    </location>
</feature>
<evidence type="ECO:0000256" key="7">
    <source>
        <dbReference type="SAM" id="MobiDB-lite"/>
    </source>
</evidence>
<keyword evidence="4 5" id="KW-0539">Nucleus</keyword>
<dbReference type="PANTHER" id="PTHR24329">
    <property type="entry name" value="HOMEOBOX PROTEIN ARISTALESS"/>
    <property type="match status" value="1"/>
</dbReference>
<evidence type="ECO:0000256" key="6">
    <source>
        <dbReference type="RuleBase" id="RU000682"/>
    </source>
</evidence>
<gene>
    <name evidence="9" type="ORF">EVEC_LOCUS5070</name>
</gene>
<dbReference type="PANTHER" id="PTHR24329:SF543">
    <property type="entry name" value="FI01017P-RELATED"/>
    <property type="match status" value="1"/>
</dbReference>
<dbReference type="Proteomes" id="UP000274131">
    <property type="component" value="Unassembled WGS sequence"/>
</dbReference>
<dbReference type="SMART" id="SM00389">
    <property type="entry name" value="HOX"/>
    <property type="match status" value="1"/>
</dbReference>
<feature type="compositionally biased region" description="Polar residues" evidence="7">
    <location>
        <begin position="252"/>
        <end position="274"/>
    </location>
</feature>
<feature type="compositionally biased region" description="Basic and acidic residues" evidence="7">
    <location>
        <begin position="230"/>
        <end position="251"/>
    </location>
</feature>
<feature type="DNA-binding region" description="Homeobox" evidence="5">
    <location>
        <begin position="166"/>
        <end position="225"/>
    </location>
</feature>
<dbReference type="GO" id="GO:0000977">
    <property type="term" value="F:RNA polymerase II transcription regulatory region sequence-specific DNA binding"/>
    <property type="evidence" value="ECO:0007669"/>
    <property type="project" value="TreeGrafter"/>
</dbReference>
<reference evidence="9 10" key="2">
    <citation type="submission" date="2018-10" db="EMBL/GenBank/DDBJ databases">
        <authorList>
            <consortium name="Pathogen Informatics"/>
        </authorList>
    </citation>
    <scope>NUCLEOTIDE SEQUENCE [LARGE SCALE GENOMIC DNA]</scope>
</reference>
<comment type="subcellular location">
    <subcellularLocation>
        <location evidence="1 5 6">Nucleus</location>
    </subcellularLocation>
</comment>
<keyword evidence="2 5" id="KW-0238">DNA-binding</keyword>
<keyword evidence="10" id="KW-1185">Reference proteome</keyword>
<dbReference type="InterPro" id="IPR017970">
    <property type="entry name" value="Homeobox_CS"/>
</dbReference>
<reference evidence="11" key="1">
    <citation type="submission" date="2017-02" db="UniProtKB">
        <authorList>
            <consortium name="WormBaseParasite"/>
        </authorList>
    </citation>
    <scope>IDENTIFICATION</scope>
</reference>
<evidence type="ECO:0000256" key="2">
    <source>
        <dbReference type="ARBA" id="ARBA00023125"/>
    </source>
</evidence>
<dbReference type="InterPro" id="IPR001356">
    <property type="entry name" value="HD"/>
</dbReference>
<evidence type="ECO:0000259" key="8">
    <source>
        <dbReference type="PROSITE" id="PS50071"/>
    </source>
</evidence>
<dbReference type="STRING" id="51028.A0A0N4V5E3"/>
<name>A0A0N4V5E3_ENTVE</name>
<dbReference type="PROSITE" id="PS00027">
    <property type="entry name" value="HOMEOBOX_1"/>
    <property type="match status" value="1"/>
</dbReference>
<dbReference type="CDD" id="cd00086">
    <property type="entry name" value="homeodomain"/>
    <property type="match status" value="1"/>
</dbReference>
<accession>A0A0N4V5E3</accession>
<dbReference type="GO" id="GO:0000981">
    <property type="term" value="F:DNA-binding transcription factor activity, RNA polymerase II-specific"/>
    <property type="evidence" value="ECO:0007669"/>
    <property type="project" value="InterPro"/>
</dbReference>
<dbReference type="Pfam" id="PF00046">
    <property type="entry name" value="Homeodomain"/>
    <property type="match status" value="1"/>
</dbReference>
<keyword evidence="3 5" id="KW-0371">Homeobox</keyword>
<dbReference type="GO" id="GO:0005634">
    <property type="term" value="C:nucleus"/>
    <property type="evidence" value="ECO:0007669"/>
    <property type="project" value="UniProtKB-SubCell"/>
</dbReference>